<dbReference type="PROSITE" id="PS00141">
    <property type="entry name" value="ASP_PROTEASE"/>
    <property type="match status" value="1"/>
</dbReference>
<feature type="region of interest" description="Disordered" evidence="3">
    <location>
        <begin position="484"/>
        <end position="510"/>
    </location>
</feature>
<evidence type="ECO:0000256" key="3">
    <source>
        <dbReference type="SAM" id="MobiDB-lite"/>
    </source>
</evidence>
<dbReference type="GO" id="GO:0003964">
    <property type="term" value="F:RNA-directed DNA polymerase activity"/>
    <property type="evidence" value="ECO:0007669"/>
    <property type="project" value="UniProtKB-KW"/>
</dbReference>
<feature type="compositionally biased region" description="Basic and acidic residues" evidence="3">
    <location>
        <begin position="484"/>
        <end position="496"/>
    </location>
</feature>
<comment type="caution">
    <text evidence="5">The sequence shown here is derived from an EMBL/GenBank/DDBJ whole genome shotgun (WGS) entry which is preliminary data.</text>
</comment>
<dbReference type="PANTHER" id="PTHR46888">
    <property type="entry name" value="ZINC KNUCKLE DOMAINCONTAINING PROTEIN-RELATED"/>
    <property type="match status" value="1"/>
</dbReference>
<evidence type="ECO:0000313" key="6">
    <source>
        <dbReference type="Proteomes" id="UP001151760"/>
    </source>
</evidence>
<dbReference type="InterPro" id="IPR001878">
    <property type="entry name" value="Znf_CCHC"/>
</dbReference>
<dbReference type="InterPro" id="IPR036875">
    <property type="entry name" value="Znf_CCHC_sf"/>
</dbReference>
<keyword evidence="5" id="KW-0695">RNA-directed DNA polymerase</keyword>
<sequence>MRRTYFKQAHDPKLMCRAIYPSNYHWRTTKSLSAAEQPLPPVDITTAESPGYITDRSPEEIQRIWGDDGNDGDDEMTATPPQNLGMTQDGDEERGDEDERDEDDEKREEHVAPADSTNLGAPCMCMAPSAHSTTLPPSSGQANRLWVCHTVELGETTGIKILGTGLGYLVIQQGIPDIAPMTAGEVNTRVVELAELHERDTQDLYALLEDAQDGRSRISQRVDMNSQRVDLLMGDRMTLQETVWMVEEEAYASREAWARSIGLSQATHQELQTHRDHVYAHETYLQAHQTQLQLQSTLIQTQHQASGTDSRRLSDHQRKYRQNERISRLSLLALAEQQRNTDSQDLRSKIPDHQEGSGDADSHIYATLELQRVLKDCCGFKLMGIEKLDSVFNNICCAVENKYKIYGQPCTLLVAALTWWNGQIRTLGPEAYASIDLGIDKYLSGLPDNIYGNVKAAKPKTLDETIELANDLMDRKLLTYAERQSDNKRKADDSSRNNHGHQQQPFKRQNVARAYNMGTGERKPYGGSLPKCNKCHLHHNGPCTQRCHKCNKIGHFARDCRSTGNTNVANTQKGNGATPKGNGCFECGAPGHFKRDCPKLKNKNGGNGNAQGWVYAVGNAEKRGNAPGNPDANVVTGTFLLNNHYASILFDTGADRSFISTAFSSLINIAPTSLENCYDVELADGKLVKIDTIIRENITSLSAWIGGIRTVVEPDFDLQKVYVLQWSITNGSRYDDGCVCREMLDEFSPPKFFASIRGMEHDQIFIEFNVGAARQVSLSAEVRMRAEYNIKEKRKLRVEAEAVEAIRLRTEASKFEVVEKSLRDEVESLKERNTTLEKEKSVLYVSVSDLAATVKVREQEAANSDAMVTAVKLQNDKLADQVHALEVTCSGLRDQIPTYKRLKEQFEEFQDVQMRMVGDKLAKLEVDLSEMTLHFEEKFYPHLLTTIVGRRWLLIHGLKLFLTKCLNSSEYLSALGASISRAIEKGMQDGLAAGIEHGAPGRSLEDLVAYNPSAEEDYNAALQELRSVDFALLAELKSHKDASVETIMNLLRLESPLVDAPGMSDLQPDMDQLMVPIHRSEDQAVLGSTSLSFALSVSHDRVERIRKNITEHRSALAGVYVPLVEPLSVQNLTGATGTSDVLPTAVATTTALSTTFASASTVPSVSVDDYIIADADNEENVQLNVEEEKQGKGEGSAAGMVEVEFEKEELGTTP</sequence>
<keyword evidence="1" id="KW-0479">Metal-binding</keyword>
<dbReference type="Pfam" id="PF08284">
    <property type="entry name" value="RVP_2"/>
    <property type="match status" value="1"/>
</dbReference>
<protein>
    <submittedName>
        <fullName evidence="5">Reverse transcriptase domain-containing protein</fullName>
    </submittedName>
</protein>
<keyword evidence="1" id="KW-0862">Zinc</keyword>
<keyword evidence="6" id="KW-1185">Reference proteome</keyword>
<feature type="region of interest" description="Disordered" evidence="3">
    <location>
        <begin position="37"/>
        <end position="119"/>
    </location>
</feature>
<feature type="compositionally biased region" description="Basic and acidic residues" evidence="3">
    <location>
        <begin position="342"/>
        <end position="359"/>
    </location>
</feature>
<accession>A0ABQ4XB15</accession>
<dbReference type="PROSITE" id="PS50158">
    <property type="entry name" value="ZF_CCHC"/>
    <property type="match status" value="2"/>
</dbReference>
<feature type="compositionally biased region" description="Basic and acidic residues" evidence="3">
    <location>
        <begin position="309"/>
        <end position="321"/>
    </location>
</feature>
<evidence type="ECO:0000256" key="2">
    <source>
        <dbReference type="SAM" id="Coils"/>
    </source>
</evidence>
<reference evidence="5" key="1">
    <citation type="journal article" date="2022" name="Int. J. Mol. Sci.">
        <title>Draft Genome of Tanacetum Coccineum: Genomic Comparison of Closely Related Tanacetum-Family Plants.</title>
        <authorList>
            <person name="Yamashiro T."/>
            <person name="Shiraishi A."/>
            <person name="Nakayama K."/>
            <person name="Satake H."/>
        </authorList>
    </citation>
    <scope>NUCLEOTIDE SEQUENCE</scope>
</reference>
<dbReference type="SMART" id="SM00343">
    <property type="entry name" value="ZnF_C2HC"/>
    <property type="match status" value="2"/>
</dbReference>
<keyword evidence="1" id="KW-0863">Zinc-finger</keyword>
<dbReference type="Pfam" id="PF00098">
    <property type="entry name" value="zf-CCHC"/>
    <property type="match status" value="2"/>
</dbReference>
<feature type="region of interest" description="Disordered" evidence="3">
    <location>
        <begin position="301"/>
        <end position="321"/>
    </location>
</feature>
<keyword evidence="5" id="KW-0548">Nucleotidyltransferase</keyword>
<proteinExistence type="predicted"/>
<keyword evidence="5" id="KW-0808">Transferase</keyword>
<feature type="compositionally biased region" description="Acidic residues" evidence="3">
    <location>
        <begin position="89"/>
        <end position="106"/>
    </location>
</feature>
<feature type="coiled-coil region" evidence="2">
    <location>
        <begin position="812"/>
        <end position="839"/>
    </location>
</feature>
<evidence type="ECO:0000256" key="1">
    <source>
        <dbReference type="PROSITE-ProRule" id="PRU00047"/>
    </source>
</evidence>
<dbReference type="InterPro" id="IPR001969">
    <property type="entry name" value="Aspartic_peptidase_AS"/>
</dbReference>
<feature type="domain" description="CCHC-type" evidence="4">
    <location>
        <begin position="546"/>
        <end position="562"/>
    </location>
</feature>
<feature type="region of interest" description="Disordered" evidence="3">
    <location>
        <begin position="338"/>
        <end position="359"/>
    </location>
</feature>
<dbReference type="Gene3D" id="4.10.60.10">
    <property type="entry name" value="Zinc finger, CCHC-type"/>
    <property type="match status" value="2"/>
</dbReference>
<organism evidence="5 6">
    <name type="scientific">Tanacetum coccineum</name>
    <dbReference type="NCBI Taxonomy" id="301880"/>
    <lineage>
        <taxon>Eukaryota</taxon>
        <taxon>Viridiplantae</taxon>
        <taxon>Streptophyta</taxon>
        <taxon>Embryophyta</taxon>
        <taxon>Tracheophyta</taxon>
        <taxon>Spermatophyta</taxon>
        <taxon>Magnoliopsida</taxon>
        <taxon>eudicotyledons</taxon>
        <taxon>Gunneridae</taxon>
        <taxon>Pentapetalae</taxon>
        <taxon>asterids</taxon>
        <taxon>campanulids</taxon>
        <taxon>Asterales</taxon>
        <taxon>Asteraceae</taxon>
        <taxon>Asteroideae</taxon>
        <taxon>Anthemideae</taxon>
        <taxon>Anthemidinae</taxon>
        <taxon>Tanacetum</taxon>
    </lineage>
</organism>
<dbReference type="PANTHER" id="PTHR46888:SF1">
    <property type="entry name" value="RIBONUCLEASE H"/>
    <property type="match status" value="1"/>
</dbReference>
<dbReference type="EMBL" id="BQNB010009331">
    <property type="protein sequence ID" value="GJS62011.1"/>
    <property type="molecule type" value="Genomic_DNA"/>
</dbReference>
<feature type="region of interest" description="Disordered" evidence="3">
    <location>
        <begin position="1186"/>
        <end position="1214"/>
    </location>
</feature>
<dbReference type="Proteomes" id="UP001151760">
    <property type="component" value="Unassembled WGS sequence"/>
</dbReference>
<feature type="domain" description="CCHC-type" evidence="4">
    <location>
        <begin position="584"/>
        <end position="599"/>
    </location>
</feature>
<feature type="compositionally biased region" description="Basic and acidic residues" evidence="3">
    <location>
        <begin position="56"/>
        <end position="66"/>
    </location>
</feature>
<keyword evidence="2" id="KW-0175">Coiled coil</keyword>
<gene>
    <name evidence="5" type="ORF">Tco_0656795</name>
</gene>
<dbReference type="CDD" id="cd00303">
    <property type="entry name" value="retropepsin_like"/>
    <property type="match status" value="1"/>
</dbReference>
<evidence type="ECO:0000313" key="5">
    <source>
        <dbReference type="EMBL" id="GJS62011.1"/>
    </source>
</evidence>
<reference evidence="5" key="2">
    <citation type="submission" date="2022-01" db="EMBL/GenBank/DDBJ databases">
        <authorList>
            <person name="Yamashiro T."/>
            <person name="Shiraishi A."/>
            <person name="Satake H."/>
            <person name="Nakayama K."/>
        </authorList>
    </citation>
    <scope>NUCLEOTIDE SEQUENCE</scope>
</reference>
<evidence type="ECO:0000259" key="4">
    <source>
        <dbReference type="PROSITE" id="PS50158"/>
    </source>
</evidence>
<dbReference type="SUPFAM" id="SSF57756">
    <property type="entry name" value="Retrovirus zinc finger-like domains"/>
    <property type="match status" value="1"/>
</dbReference>
<name>A0ABQ4XB15_9ASTR</name>